<dbReference type="GO" id="GO:0016887">
    <property type="term" value="F:ATP hydrolysis activity"/>
    <property type="evidence" value="ECO:0007669"/>
    <property type="project" value="InterPro"/>
</dbReference>
<dbReference type="Pfam" id="PF13401">
    <property type="entry name" value="AAA_22"/>
    <property type="match status" value="1"/>
</dbReference>
<evidence type="ECO:0000313" key="4">
    <source>
        <dbReference type="Proteomes" id="UP000095468"/>
    </source>
</evidence>
<proteinExistence type="predicted"/>
<dbReference type="RefSeq" id="WP_055285935.1">
    <property type="nucleotide sequence ID" value="NZ_CABIYU010000004.1"/>
</dbReference>
<organism evidence="2 4">
    <name type="scientific">Collinsella aerofaciens</name>
    <dbReference type="NCBI Taxonomy" id="74426"/>
    <lineage>
        <taxon>Bacteria</taxon>
        <taxon>Bacillati</taxon>
        <taxon>Actinomycetota</taxon>
        <taxon>Coriobacteriia</taxon>
        <taxon>Coriobacteriales</taxon>
        <taxon>Coriobacteriaceae</taxon>
        <taxon>Collinsella</taxon>
    </lineage>
</organism>
<dbReference type="Gene3D" id="3.40.50.300">
    <property type="entry name" value="P-loop containing nucleotide triphosphate hydrolases"/>
    <property type="match status" value="1"/>
</dbReference>
<gene>
    <name evidence="2" type="ORF">ERS852381_00768</name>
    <name evidence="3" type="ORF">PMW86_06470</name>
</gene>
<dbReference type="EMBL" id="CYYP01000005">
    <property type="protein sequence ID" value="CUN86768.1"/>
    <property type="molecule type" value="Genomic_DNA"/>
</dbReference>
<dbReference type="InterPro" id="IPR049945">
    <property type="entry name" value="AAA_22"/>
</dbReference>
<feature type="domain" description="ORC1/DEAH AAA+ ATPase" evidence="1">
    <location>
        <begin position="42"/>
        <end position="176"/>
    </location>
</feature>
<dbReference type="STRING" id="74426.ERS852399_00391"/>
<evidence type="ECO:0000313" key="3">
    <source>
        <dbReference type="EMBL" id="MDB1839233.1"/>
    </source>
</evidence>
<dbReference type="InterPro" id="IPR027417">
    <property type="entry name" value="P-loop_NTPase"/>
</dbReference>
<protein>
    <submittedName>
        <fullName evidence="3">AAA family ATPase</fullName>
    </submittedName>
</protein>
<sequence length="360" mass="38742">MTKAVNPFKPTAGMNPPELIGRDTVLDDFAEALENGPGAPDRLMRISGVRGTGKTVLLNALGDLARKKGFEVVDVASNAGFCNRILEALQRNVRLESISISPSILGVSLGSMEMSKSASHLGEAMYDAAKRGGLLITLDEIQDASTEEMRELGNEMQLLIRQGANVAFAFAGLPTSVDGVVVDDTLTFLQRAKHVELTRLSDFEVGGSFEDTMRRAGKELDKGAAELLTKASAGYPFMVQLVGYYAWQVAARSGAESVSEEAARKGIQAALDSFNAMVIAPALRRVSERQFQYLAAMAQCEGVDIANGDIAKKMGLSANKVGSYRKRLIDAGLIEPAGYGCVSFAIPYMRDYLLETVRED</sequence>
<dbReference type="Proteomes" id="UP000095468">
    <property type="component" value="Unassembled WGS sequence"/>
</dbReference>
<dbReference type="PANTHER" id="PTHR34301">
    <property type="entry name" value="DNA-BINDING PROTEIN-RELATED"/>
    <property type="match status" value="1"/>
</dbReference>
<dbReference type="Proteomes" id="UP001212741">
    <property type="component" value="Unassembled WGS sequence"/>
</dbReference>
<evidence type="ECO:0000259" key="1">
    <source>
        <dbReference type="Pfam" id="PF13401"/>
    </source>
</evidence>
<dbReference type="AlphaFoldDB" id="A0A173WWI9"/>
<dbReference type="SUPFAM" id="SSF52540">
    <property type="entry name" value="P-loop containing nucleoside triphosphate hydrolases"/>
    <property type="match status" value="1"/>
</dbReference>
<dbReference type="EMBL" id="JAQLEC010000021">
    <property type="protein sequence ID" value="MDB1839233.1"/>
    <property type="molecule type" value="Genomic_DNA"/>
</dbReference>
<evidence type="ECO:0000313" key="2">
    <source>
        <dbReference type="EMBL" id="CUN86768.1"/>
    </source>
</evidence>
<reference evidence="3" key="2">
    <citation type="submission" date="2023-01" db="EMBL/GenBank/DDBJ databases">
        <title>Human gut microbiome strain richness.</title>
        <authorList>
            <person name="Chen-Liaw A."/>
        </authorList>
    </citation>
    <scope>NUCLEOTIDE SEQUENCE</scope>
    <source>
        <strain evidence="3">D54st1_D6_D54t1_190329</strain>
    </source>
</reference>
<reference evidence="2 4" key="1">
    <citation type="submission" date="2015-09" db="EMBL/GenBank/DDBJ databases">
        <authorList>
            <consortium name="Pathogen Informatics"/>
        </authorList>
    </citation>
    <scope>NUCLEOTIDE SEQUENCE [LARGE SCALE GENOMIC DNA]</scope>
    <source>
        <strain evidence="2 4">2789STDY5608823</strain>
    </source>
</reference>
<name>A0A173WWI9_9ACTN</name>
<accession>A0A173WWI9</accession>
<dbReference type="PANTHER" id="PTHR34301:SF8">
    <property type="entry name" value="ATPASE DOMAIN-CONTAINING PROTEIN"/>
    <property type="match status" value="1"/>
</dbReference>
<dbReference type="PaxDb" id="74426-ERS852399_00391"/>